<evidence type="ECO:0000313" key="2">
    <source>
        <dbReference type="EMBL" id="NMW64223.1"/>
    </source>
</evidence>
<dbReference type="InterPro" id="IPR001501">
    <property type="entry name" value="Ni-dep_hyd_lsu"/>
</dbReference>
<dbReference type="InterPro" id="IPR029014">
    <property type="entry name" value="NiFe-Hase_large"/>
</dbReference>
<accession>A0A7Y0TZL5</accession>
<reference evidence="2 3" key="1">
    <citation type="submission" date="2020-04" db="EMBL/GenBank/DDBJ databases">
        <title>Antimicrobial susceptibility and clonality of vaginal-derived multi-drug resistant Mobiluncus isolates in China.</title>
        <authorList>
            <person name="Zhang X."/>
        </authorList>
    </citation>
    <scope>NUCLEOTIDE SEQUENCE [LARGE SCALE GENOMIC DNA]</scope>
    <source>
        <strain evidence="2 3">13</strain>
    </source>
</reference>
<keyword evidence="1" id="KW-0460">Magnesium</keyword>
<dbReference type="Pfam" id="PF00374">
    <property type="entry name" value="NiFeSe_Hases"/>
    <property type="match status" value="1"/>
</dbReference>
<dbReference type="Proteomes" id="UP000578252">
    <property type="component" value="Unassembled WGS sequence"/>
</dbReference>
<organism evidence="2 3">
    <name type="scientific">Mobiluncus mulieris</name>
    <dbReference type="NCBI Taxonomy" id="2052"/>
    <lineage>
        <taxon>Bacteria</taxon>
        <taxon>Bacillati</taxon>
        <taxon>Actinomycetota</taxon>
        <taxon>Actinomycetes</taxon>
        <taxon>Actinomycetales</taxon>
        <taxon>Actinomycetaceae</taxon>
        <taxon>Mobiluncus</taxon>
    </lineage>
</organism>
<feature type="binding site" evidence="1">
    <location>
        <position position="68"/>
    </location>
    <ligand>
        <name>Ni(2+)</name>
        <dbReference type="ChEBI" id="CHEBI:49786"/>
    </ligand>
</feature>
<dbReference type="PANTHER" id="PTHR43600">
    <property type="entry name" value="COENZYME F420 HYDROGENASE, SUBUNIT ALPHA"/>
    <property type="match status" value="1"/>
</dbReference>
<keyword evidence="1" id="KW-0479">Metal-binding</keyword>
<feature type="binding site" evidence="1">
    <location>
        <position position="409"/>
    </location>
    <ligand>
        <name>Ni(2+)</name>
        <dbReference type="ChEBI" id="CHEBI:49786"/>
    </ligand>
</feature>
<dbReference type="GO" id="GO:0016151">
    <property type="term" value="F:nickel cation binding"/>
    <property type="evidence" value="ECO:0007669"/>
    <property type="project" value="InterPro"/>
</dbReference>
<proteinExistence type="predicted"/>
<dbReference type="PANTHER" id="PTHR43600:SF4">
    <property type="entry name" value="CYTOSOLIC NIFE-HYDROGENASE, ALPHA SUBUNIT"/>
    <property type="match status" value="1"/>
</dbReference>
<keyword evidence="1" id="KW-0533">Nickel</keyword>
<gene>
    <name evidence="2" type="ORF">HHJ78_01410</name>
</gene>
<keyword evidence="1" id="KW-0408">Iron</keyword>
<dbReference type="EMBL" id="JABCUR010000001">
    <property type="protein sequence ID" value="NMW64223.1"/>
    <property type="molecule type" value="Genomic_DNA"/>
</dbReference>
<sequence length="430" mass="46259">MHNHIFQGETMKINLNEIIDPTEGHITVSVDAKGHRHARFDLQGLPRVESLLVGKSAAEALKMTERLCGLCPVAHHLAGTRALDGLVGVRVKSYAEMVRRLLHYGSMIEAHSLRFIAVDREAGITLKQFSKQMLTGAGSPGHFPDTATPGGIQVEPKLEDLQVVADGLETACAAAQRVAVALQNQGRGTQVQTEMPFADVALIDDSGYPDVFGTRVRIAHNGEVLEDFDFSQWPEKIAEEIPGSPAPRPYIVTLGTKMGRYRVGSVAQLSVGKVSTPRAASLQAQWLSAPPDAALARAIISLHVLELSGEIVSQLMKTSESYHLDEQASTTKQWQAGISTGLVDGPRGILAHTYEVNAEGIITRAVILTPTAQNEPWLAALLTAATTGDTDETRREAALEQSIREADPCLPISSAPPGQMGLKLDIINES</sequence>
<dbReference type="SUPFAM" id="SSF56762">
    <property type="entry name" value="HydB/Nqo4-like"/>
    <property type="match status" value="1"/>
</dbReference>
<feature type="binding site" evidence="1">
    <location>
        <position position="71"/>
    </location>
    <ligand>
        <name>Ni(2+)</name>
        <dbReference type="ChEBI" id="CHEBI:49786"/>
    </ligand>
</feature>
<feature type="binding site" evidence="1">
    <location>
        <position position="49"/>
    </location>
    <ligand>
        <name>Mg(2+)</name>
        <dbReference type="ChEBI" id="CHEBI:18420"/>
    </ligand>
</feature>
<dbReference type="AlphaFoldDB" id="A0A7Y0TZL5"/>
<dbReference type="Gene3D" id="1.10.645.10">
    <property type="entry name" value="Cytochrome-c3 Hydrogenase, chain B"/>
    <property type="match status" value="1"/>
</dbReference>
<comment type="caution">
    <text evidence="2">The sequence shown here is derived from an EMBL/GenBank/DDBJ whole genome shotgun (WGS) entry which is preliminary data.</text>
</comment>
<feature type="binding site" evidence="1">
    <location>
        <position position="367"/>
    </location>
    <ligand>
        <name>Mg(2+)</name>
        <dbReference type="ChEBI" id="CHEBI:18420"/>
    </ligand>
</feature>
<comment type="cofactor">
    <cofactor evidence="1">
        <name>Fe cation</name>
        <dbReference type="ChEBI" id="CHEBI:24875"/>
    </cofactor>
</comment>
<evidence type="ECO:0000313" key="3">
    <source>
        <dbReference type="Proteomes" id="UP000578252"/>
    </source>
</evidence>
<protein>
    <submittedName>
        <fullName evidence="2">Reducing hydrogenase subunit alpha</fullName>
    </submittedName>
</protein>
<name>A0A7Y0TZL5_9ACTO</name>
<feature type="binding site" evidence="1">
    <location>
        <position position="71"/>
    </location>
    <ligand>
        <name>Fe cation</name>
        <dbReference type="ChEBI" id="CHEBI:24875"/>
    </ligand>
</feature>
<comment type="cofactor">
    <cofactor evidence="1">
        <name>Ni(2+)</name>
        <dbReference type="ChEBI" id="CHEBI:49786"/>
    </cofactor>
</comment>
<evidence type="ECO:0000256" key="1">
    <source>
        <dbReference type="PIRSR" id="PIRSR601501-1"/>
    </source>
</evidence>